<evidence type="ECO:0000256" key="6">
    <source>
        <dbReference type="SAM" id="MobiDB-lite"/>
    </source>
</evidence>
<keyword evidence="5" id="KW-0675">Receptor</keyword>
<dbReference type="PANTHER" id="PTHR21421">
    <property type="entry name" value="GUSTATORY RECEPTOR"/>
    <property type="match status" value="1"/>
</dbReference>
<feature type="transmembrane region" description="Helical" evidence="7">
    <location>
        <begin position="108"/>
        <end position="129"/>
    </location>
</feature>
<feature type="transmembrane region" description="Helical" evidence="7">
    <location>
        <begin position="35"/>
        <end position="53"/>
    </location>
</feature>
<keyword evidence="2 7" id="KW-0812">Transmembrane</keyword>
<evidence type="ECO:0000313" key="8">
    <source>
        <dbReference type="EMBL" id="OWF49244.1"/>
    </source>
</evidence>
<reference evidence="8 9" key="1">
    <citation type="journal article" date="2017" name="Nat. Ecol. Evol.">
        <title>Scallop genome provides insights into evolution of bilaterian karyotype and development.</title>
        <authorList>
            <person name="Wang S."/>
            <person name="Zhang J."/>
            <person name="Jiao W."/>
            <person name="Li J."/>
            <person name="Xun X."/>
            <person name="Sun Y."/>
            <person name="Guo X."/>
            <person name="Huan P."/>
            <person name="Dong B."/>
            <person name="Zhang L."/>
            <person name="Hu X."/>
            <person name="Sun X."/>
            <person name="Wang J."/>
            <person name="Zhao C."/>
            <person name="Wang Y."/>
            <person name="Wang D."/>
            <person name="Huang X."/>
            <person name="Wang R."/>
            <person name="Lv J."/>
            <person name="Li Y."/>
            <person name="Zhang Z."/>
            <person name="Liu B."/>
            <person name="Lu W."/>
            <person name="Hui Y."/>
            <person name="Liang J."/>
            <person name="Zhou Z."/>
            <person name="Hou R."/>
            <person name="Li X."/>
            <person name="Liu Y."/>
            <person name="Li H."/>
            <person name="Ning X."/>
            <person name="Lin Y."/>
            <person name="Zhao L."/>
            <person name="Xing Q."/>
            <person name="Dou J."/>
            <person name="Li Y."/>
            <person name="Mao J."/>
            <person name="Guo H."/>
            <person name="Dou H."/>
            <person name="Li T."/>
            <person name="Mu C."/>
            <person name="Jiang W."/>
            <person name="Fu Q."/>
            <person name="Fu X."/>
            <person name="Miao Y."/>
            <person name="Liu J."/>
            <person name="Yu Q."/>
            <person name="Li R."/>
            <person name="Liao H."/>
            <person name="Li X."/>
            <person name="Kong Y."/>
            <person name="Jiang Z."/>
            <person name="Chourrout D."/>
            <person name="Li R."/>
            <person name="Bao Z."/>
        </authorList>
    </citation>
    <scope>NUCLEOTIDE SEQUENCE [LARGE SCALE GENOMIC DNA]</scope>
    <source>
        <strain evidence="8 9">PY_sf001</strain>
    </source>
</reference>
<evidence type="ECO:0000313" key="9">
    <source>
        <dbReference type="Proteomes" id="UP000242188"/>
    </source>
</evidence>
<accession>A0A210QKG7</accession>
<gene>
    <name evidence="8" type="ORF">KP79_PYT05061</name>
</gene>
<proteinExistence type="predicted"/>
<feature type="transmembrane region" description="Helical" evidence="7">
    <location>
        <begin position="204"/>
        <end position="235"/>
    </location>
</feature>
<dbReference type="GO" id="GO:0050909">
    <property type="term" value="P:sensory perception of taste"/>
    <property type="evidence" value="ECO:0007669"/>
    <property type="project" value="InterPro"/>
</dbReference>
<dbReference type="Pfam" id="PF08395">
    <property type="entry name" value="7tm_7"/>
    <property type="match status" value="1"/>
</dbReference>
<feature type="transmembrane region" description="Helical" evidence="7">
    <location>
        <begin position="271"/>
        <end position="302"/>
    </location>
</feature>
<dbReference type="PANTHER" id="PTHR21421:SF29">
    <property type="entry name" value="GUSTATORY RECEPTOR 5A FOR TREHALOSE-RELATED"/>
    <property type="match status" value="1"/>
</dbReference>
<evidence type="ECO:0000256" key="1">
    <source>
        <dbReference type="ARBA" id="ARBA00004141"/>
    </source>
</evidence>
<feature type="region of interest" description="Disordered" evidence="6">
    <location>
        <begin position="1"/>
        <end position="22"/>
    </location>
</feature>
<feature type="transmembrane region" description="Helical" evidence="7">
    <location>
        <begin position="159"/>
        <end position="184"/>
    </location>
</feature>
<dbReference type="AlphaFoldDB" id="A0A210QKG7"/>
<evidence type="ECO:0000256" key="3">
    <source>
        <dbReference type="ARBA" id="ARBA00022989"/>
    </source>
</evidence>
<feature type="transmembrane region" description="Helical" evidence="7">
    <location>
        <begin position="314"/>
        <end position="335"/>
    </location>
</feature>
<keyword evidence="9" id="KW-1185">Reference proteome</keyword>
<sequence>MPTLVMPFVERSTDNDSSDTDRKITDSRMGLKDSLGPILWILRLTGLLYGVTLSSPCRKQSVTEMLSRRCCSPCLLYGIFVVCLLWGNLALSLWSFNGMTSFDGFVCNQIITSTWFFQVACTALCNIWLSKHWNTIFTTWDKHVISLDPRLAVGDRRSAIVAAVLYVVWLLVEFGFVGIGAYLMEGGGIGSGGSFTDQHHFNMFFQFLFVLIFFYFISAWYSMTAVFGILAFGLYRAFRAFFKRLQENFVDGKFKGDVEQLRQKHGNLIRLLGIIDGLVSTYILLVVGTIIPLIIFTLYFVLFETIDTFSYMATWWSVSLSLIQIMLVFIGGGLVNHMAHYPAESLYGIDLSCRTSEECHQITVFLNQLTSHPIGFTAFGLFTIDRPTIITVPNHLPANST</sequence>
<dbReference type="GO" id="GO:0038023">
    <property type="term" value="F:signaling receptor activity"/>
    <property type="evidence" value="ECO:0007669"/>
    <property type="project" value="UniProtKB-ARBA"/>
</dbReference>
<dbReference type="OrthoDB" id="6150177at2759"/>
<evidence type="ECO:0000256" key="4">
    <source>
        <dbReference type="ARBA" id="ARBA00023136"/>
    </source>
</evidence>
<keyword evidence="3 7" id="KW-1133">Transmembrane helix</keyword>
<dbReference type="GO" id="GO:0016020">
    <property type="term" value="C:membrane"/>
    <property type="evidence" value="ECO:0007669"/>
    <property type="project" value="UniProtKB-SubCell"/>
</dbReference>
<comment type="subcellular location">
    <subcellularLocation>
        <location evidence="1">Membrane</location>
        <topology evidence="1">Multi-pass membrane protein</topology>
    </subcellularLocation>
</comment>
<evidence type="ECO:0000256" key="2">
    <source>
        <dbReference type="ARBA" id="ARBA00022692"/>
    </source>
</evidence>
<keyword evidence="4 7" id="KW-0472">Membrane</keyword>
<evidence type="ECO:0000256" key="7">
    <source>
        <dbReference type="SAM" id="Phobius"/>
    </source>
</evidence>
<feature type="transmembrane region" description="Helical" evidence="7">
    <location>
        <begin position="74"/>
        <end position="96"/>
    </location>
</feature>
<protein>
    <recommendedName>
        <fullName evidence="10">Gustatory receptor</fullName>
    </recommendedName>
</protein>
<evidence type="ECO:0000256" key="5">
    <source>
        <dbReference type="ARBA" id="ARBA00023170"/>
    </source>
</evidence>
<organism evidence="8 9">
    <name type="scientific">Mizuhopecten yessoensis</name>
    <name type="common">Japanese scallop</name>
    <name type="synonym">Patinopecten yessoensis</name>
    <dbReference type="NCBI Taxonomy" id="6573"/>
    <lineage>
        <taxon>Eukaryota</taxon>
        <taxon>Metazoa</taxon>
        <taxon>Spiralia</taxon>
        <taxon>Lophotrochozoa</taxon>
        <taxon>Mollusca</taxon>
        <taxon>Bivalvia</taxon>
        <taxon>Autobranchia</taxon>
        <taxon>Pteriomorphia</taxon>
        <taxon>Pectinida</taxon>
        <taxon>Pectinoidea</taxon>
        <taxon>Pectinidae</taxon>
        <taxon>Mizuhopecten</taxon>
    </lineage>
</organism>
<comment type="caution">
    <text evidence="8">The sequence shown here is derived from an EMBL/GenBank/DDBJ whole genome shotgun (WGS) entry which is preliminary data.</text>
</comment>
<dbReference type="EMBL" id="NEDP02003190">
    <property type="protein sequence ID" value="OWF49244.1"/>
    <property type="molecule type" value="Genomic_DNA"/>
</dbReference>
<name>A0A210QKG7_MIZYE</name>
<dbReference type="GO" id="GO:0051606">
    <property type="term" value="P:detection of stimulus"/>
    <property type="evidence" value="ECO:0007669"/>
    <property type="project" value="UniProtKB-ARBA"/>
</dbReference>
<feature type="compositionally biased region" description="Basic and acidic residues" evidence="6">
    <location>
        <begin position="11"/>
        <end position="22"/>
    </location>
</feature>
<evidence type="ECO:0008006" key="10">
    <source>
        <dbReference type="Google" id="ProtNLM"/>
    </source>
</evidence>
<dbReference type="Proteomes" id="UP000242188">
    <property type="component" value="Unassembled WGS sequence"/>
</dbReference>
<dbReference type="InterPro" id="IPR013604">
    <property type="entry name" value="7TM_chemorcpt"/>
</dbReference>